<name>A0A8C5X347_9PASS</name>
<dbReference type="InterPro" id="IPR003599">
    <property type="entry name" value="Ig_sub"/>
</dbReference>
<dbReference type="AlphaFoldDB" id="A0A8C5X347"/>
<reference evidence="6" key="1">
    <citation type="submission" date="2025-08" db="UniProtKB">
        <authorList>
            <consortium name="Ensembl"/>
        </authorList>
    </citation>
    <scope>IDENTIFICATION</scope>
</reference>
<keyword evidence="2" id="KW-0732">Signal</keyword>
<keyword evidence="3" id="KW-0472">Membrane</keyword>
<evidence type="ECO:0000313" key="7">
    <source>
        <dbReference type="Proteomes" id="UP000694560"/>
    </source>
</evidence>
<evidence type="ECO:0000313" key="6">
    <source>
        <dbReference type="Ensembl" id="ENSMCSP00000007039.1"/>
    </source>
</evidence>
<reference evidence="6" key="2">
    <citation type="submission" date="2025-09" db="UniProtKB">
        <authorList>
            <consortium name="Ensembl"/>
        </authorList>
    </citation>
    <scope>IDENTIFICATION</scope>
</reference>
<dbReference type="InterPro" id="IPR015631">
    <property type="entry name" value="CD2/SLAM_rcpt"/>
</dbReference>
<evidence type="ECO:0000256" key="3">
    <source>
        <dbReference type="ARBA" id="ARBA00023136"/>
    </source>
</evidence>
<dbReference type="SMART" id="SM00409">
    <property type="entry name" value="IG"/>
    <property type="match status" value="1"/>
</dbReference>
<feature type="domain" description="Immunoglobulin" evidence="5">
    <location>
        <begin position="19"/>
        <end position="112"/>
    </location>
</feature>
<accession>A0A8C5X347</accession>
<dbReference type="InterPro" id="IPR036179">
    <property type="entry name" value="Ig-like_dom_sf"/>
</dbReference>
<comment type="subcellular location">
    <subcellularLocation>
        <location evidence="1">Membrane</location>
    </subcellularLocation>
</comment>
<dbReference type="InterPro" id="IPR013106">
    <property type="entry name" value="Ig_V-set"/>
</dbReference>
<evidence type="ECO:0000256" key="1">
    <source>
        <dbReference type="ARBA" id="ARBA00004370"/>
    </source>
</evidence>
<keyword evidence="4" id="KW-0325">Glycoprotein</keyword>
<evidence type="ECO:0000256" key="2">
    <source>
        <dbReference type="ARBA" id="ARBA00022729"/>
    </source>
</evidence>
<dbReference type="Ensembl" id="ENSMCST00000007205.1">
    <property type="protein sequence ID" value="ENSMCSP00000007039.1"/>
    <property type="gene ID" value="ENSMCSG00000005061.1"/>
</dbReference>
<evidence type="ECO:0000259" key="5">
    <source>
        <dbReference type="SMART" id="SM00409"/>
    </source>
</evidence>
<proteinExistence type="predicted"/>
<dbReference type="Pfam" id="PF07686">
    <property type="entry name" value="V-set"/>
    <property type="match status" value="1"/>
</dbReference>
<protein>
    <recommendedName>
        <fullName evidence="5">Immunoglobulin domain-containing protein</fullName>
    </recommendedName>
</protein>
<dbReference type="OrthoDB" id="9427418at2759"/>
<dbReference type="Proteomes" id="UP000694560">
    <property type="component" value="Unplaced"/>
</dbReference>
<dbReference type="PANTHER" id="PTHR12080">
    <property type="entry name" value="SIGNALING LYMPHOCYTIC ACTIVATION MOLECULE"/>
    <property type="match status" value="1"/>
</dbReference>
<evidence type="ECO:0000256" key="4">
    <source>
        <dbReference type="ARBA" id="ARBA00023180"/>
    </source>
</evidence>
<sequence>MIAEVTFSVLPPTTAHICCEELFGIVGENFTFPAKIDPKVVDITWNKDKNLVVEREGQNNLKYFGDLQNRAVLQENGSLTILNLQKSDSGTYELESWDSVKDHNLKFKLDVLDPLPEPTISCNTSAGVNLVLNCTADFQRPLIYTWELSNEPHSYQGQEHSIPLENIDHTVTATCVIKFSQTARSSEISLIQCLPGETGNEYVTLQTQV</sequence>
<keyword evidence="7" id="KW-1185">Reference proteome</keyword>
<dbReference type="SUPFAM" id="SSF48726">
    <property type="entry name" value="Immunoglobulin"/>
    <property type="match status" value="1"/>
</dbReference>
<dbReference type="Gene3D" id="2.60.40.10">
    <property type="entry name" value="Immunoglobulins"/>
    <property type="match status" value="1"/>
</dbReference>
<dbReference type="GO" id="GO:0016020">
    <property type="term" value="C:membrane"/>
    <property type="evidence" value="ECO:0007669"/>
    <property type="project" value="UniProtKB-SubCell"/>
</dbReference>
<dbReference type="InterPro" id="IPR013783">
    <property type="entry name" value="Ig-like_fold"/>
</dbReference>
<organism evidence="6 7">
    <name type="scientific">Malurus cyaneus samueli</name>
    <dbReference type="NCBI Taxonomy" id="2593467"/>
    <lineage>
        <taxon>Eukaryota</taxon>
        <taxon>Metazoa</taxon>
        <taxon>Chordata</taxon>
        <taxon>Craniata</taxon>
        <taxon>Vertebrata</taxon>
        <taxon>Euteleostomi</taxon>
        <taxon>Archelosauria</taxon>
        <taxon>Archosauria</taxon>
        <taxon>Dinosauria</taxon>
        <taxon>Saurischia</taxon>
        <taxon>Theropoda</taxon>
        <taxon>Coelurosauria</taxon>
        <taxon>Aves</taxon>
        <taxon>Neognathae</taxon>
        <taxon>Neoaves</taxon>
        <taxon>Telluraves</taxon>
        <taxon>Australaves</taxon>
        <taxon>Passeriformes</taxon>
        <taxon>Meliphagoidea</taxon>
        <taxon>Maluridae</taxon>
        <taxon>Malurus</taxon>
    </lineage>
</organism>
<dbReference type="PANTHER" id="PTHR12080:SF55">
    <property type="entry name" value="LYMPHOCYTE FUNCTION-ASSOCIATED ANTIGEN 3"/>
    <property type="match status" value="1"/>
</dbReference>